<evidence type="ECO:0000313" key="16">
    <source>
        <dbReference type="Proteomes" id="UP000317893"/>
    </source>
</evidence>
<dbReference type="PANTHER" id="PTHR43110:SF1">
    <property type="entry name" value="THIOL PEROXIDASE"/>
    <property type="match status" value="1"/>
</dbReference>
<dbReference type="SUPFAM" id="SSF52833">
    <property type="entry name" value="Thioredoxin-like"/>
    <property type="match status" value="1"/>
</dbReference>
<name>A0A542E606_9MICO</name>
<comment type="subunit">
    <text evidence="9">Homodimer. Forms both dimers and octamers; a tightly-associated dimer and a ring-like octamer.</text>
</comment>
<evidence type="ECO:0000256" key="2">
    <source>
        <dbReference type="ARBA" id="ARBA00022862"/>
    </source>
</evidence>
<evidence type="ECO:0000256" key="8">
    <source>
        <dbReference type="ARBA" id="ARBA00060973"/>
    </source>
</evidence>
<dbReference type="InterPro" id="IPR000866">
    <property type="entry name" value="AhpC/TSA"/>
</dbReference>
<evidence type="ECO:0000256" key="6">
    <source>
        <dbReference type="ARBA" id="ARBA00052774"/>
    </source>
</evidence>
<keyword evidence="4" id="KW-0676">Redox-active center</keyword>
<dbReference type="InterPro" id="IPR013766">
    <property type="entry name" value="Thioredoxin_domain"/>
</dbReference>
<evidence type="ECO:0000256" key="1">
    <source>
        <dbReference type="ARBA" id="ARBA00022559"/>
    </source>
</evidence>
<keyword evidence="1" id="KW-0575">Peroxidase</keyword>
<evidence type="ECO:0000256" key="5">
    <source>
        <dbReference type="ARBA" id="ARBA00032824"/>
    </source>
</evidence>
<comment type="function">
    <text evidence="7">Thiol-specific peroxidase that catalyzes the reduction of hydrogen peroxide and organic hydroperoxides to water and alcohols, respectively. Plays a role in cell protection against oxidative stress by detoxifying peroxides. May represent an important antioxidant defense against cytotoxic peroxides, especially peroxynitrite, which can be formed by activated macrophages during infection.</text>
</comment>
<organism evidence="15 16">
    <name type="scientific">Lapillicoccus jejuensis</name>
    <dbReference type="NCBI Taxonomy" id="402171"/>
    <lineage>
        <taxon>Bacteria</taxon>
        <taxon>Bacillati</taxon>
        <taxon>Actinomycetota</taxon>
        <taxon>Actinomycetes</taxon>
        <taxon>Micrococcales</taxon>
        <taxon>Intrasporangiaceae</taxon>
        <taxon>Lapillicoccus</taxon>
    </lineage>
</organism>
<evidence type="ECO:0000256" key="3">
    <source>
        <dbReference type="ARBA" id="ARBA00023002"/>
    </source>
</evidence>
<dbReference type="FunFam" id="3.40.30.10:FF:000118">
    <property type="entry name" value="Peroxiredoxin AhpE"/>
    <property type="match status" value="1"/>
</dbReference>
<comment type="caution">
    <text evidence="15">The sequence shown here is derived from an EMBL/GenBank/DDBJ whole genome shotgun (WGS) entry which is preliminary data.</text>
</comment>
<dbReference type="PROSITE" id="PS51352">
    <property type="entry name" value="THIOREDOXIN_2"/>
    <property type="match status" value="1"/>
</dbReference>
<reference evidence="15 16" key="1">
    <citation type="submission" date="2019-06" db="EMBL/GenBank/DDBJ databases">
        <title>Sequencing the genomes of 1000 actinobacteria strains.</title>
        <authorList>
            <person name="Klenk H.-P."/>
        </authorList>
    </citation>
    <scope>NUCLEOTIDE SEQUENCE [LARGE SCALE GENOMIC DNA]</scope>
    <source>
        <strain evidence="15 16">DSM 18607</strain>
    </source>
</reference>
<evidence type="ECO:0000256" key="11">
    <source>
        <dbReference type="ARBA" id="ARBA00068979"/>
    </source>
</evidence>
<accession>A0A542E606</accession>
<dbReference type="RefSeq" id="WP_342778073.1">
    <property type="nucleotide sequence ID" value="NZ_BAAAPR010000010.1"/>
</dbReference>
<keyword evidence="16" id="KW-1185">Reference proteome</keyword>
<evidence type="ECO:0000256" key="13">
    <source>
        <dbReference type="ARBA" id="ARBA00083736"/>
    </source>
</evidence>
<protein>
    <recommendedName>
        <fullName evidence="11">Alkyl hydroperoxide reductase E</fullName>
        <ecNumber evidence="10">1.11.1.29</ecNumber>
    </recommendedName>
    <alternativeName>
        <fullName evidence="12">Mycoredoxin-dependent peroxiredoxin</fullName>
    </alternativeName>
    <alternativeName>
        <fullName evidence="13">Peroxiredoxin AhpE</fullName>
    </alternativeName>
    <alternativeName>
        <fullName evidence="5">Thioredoxin peroxidase</fullName>
    </alternativeName>
</protein>
<evidence type="ECO:0000256" key="12">
    <source>
        <dbReference type="ARBA" id="ARBA00082991"/>
    </source>
</evidence>
<dbReference type="Pfam" id="PF00578">
    <property type="entry name" value="AhpC-TSA"/>
    <property type="match status" value="1"/>
</dbReference>
<dbReference type="Gene3D" id="3.40.30.10">
    <property type="entry name" value="Glutaredoxin"/>
    <property type="match status" value="1"/>
</dbReference>
<evidence type="ECO:0000256" key="10">
    <source>
        <dbReference type="ARBA" id="ARBA00067009"/>
    </source>
</evidence>
<dbReference type="GO" id="GO:0004601">
    <property type="term" value="F:peroxidase activity"/>
    <property type="evidence" value="ECO:0007669"/>
    <property type="project" value="UniProtKB-KW"/>
</dbReference>
<evidence type="ECO:0000313" key="15">
    <source>
        <dbReference type="EMBL" id="TQJ10768.1"/>
    </source>
</evidence>
<evidence type="ECO:0000259" key="14">
    <source>
        <dbReference type="PROSITE" id="PS51352"/>
    </source>
</evidence>
<dbReference type="EC" id="1.11.1.29" evidence="10"/>
<dbReference type="PANTHER" id="PTHR43110">
    <property type="entry name" value="THIOL PEROXIDASE"/>
    <property type="match status" value="1"/>
</dbReference>
<comment type="catalytic activity">
    <reaction evidence="6">
        <text>[mycoredoxin]-L-dithiol + a hydroperoxide = [mycoredoxin]-L-disulfide + an alcohol + H2O</text>
        <dbReference type="Rhea" id="RHEA:62640"/>
        <dbReference type="Rhea" id="RHEA-COMP:16137"/>
        <dbReference type="Rhea" id="RHEA-COMP:16138"/>
        <dbReference type="ChEBI" id="CHEBI:15377"/>
        <dbReference type="ChEBI" id="CHEBI:29950"/>
        <dbReference type="ChEBI" id="CHEBI:30879"/>
        <dbReference type="ChEBI" id="CHEBI:35924"/>
        <dbReference type="ChEBI" id="CHEBI:50058"/>
        <dbReference type="EC" id="1.11.1.29"/>
    </reaction>
</comment>
<evidence type="ECO:0000256" key="9">
    <source>
        <dbReference type="ARBA" id="ARBA00065226"/>
    </source>
</evidence>
<dbReference type="CDD" id="cd03018">
    <property type="entry name" value="PRX_AhpE_like"/>
    <property type="match status" value="1"/>
</dbReference>
<feature type="domain" description="Thioredoxin" evidence="14">
    <location>
        <begin position="14"/>
        <end position="165"/>
    </location>
</feature>
<dbReference type="EMBL" id="VFMN01000001">
    <property type="protein sequence ID" value="TQJ10768.1"/>
    <property type="molecule type" value="Genomic_DNA"/>
</dbReference>
<sequence>MTGTAFLPEGVEPLAVGERAPDFTLVDQHGTPTRLADLLADRAVVVVFYPFAFSGICTSELREIRDRLGDFEADDLTVVTVSCDSIYSLRVWADLEGYFFPLLSDFWPHGAVARSYGVFAPTTGFAVRGTFLVGRDGVVRWTQVNEAGRQRDFGGLREAVTVMRAEAAGDSAPASTGGSATLSAGLPARAAGL</sequence>
<evidence type="ECO:0000256" key="4">
    <source>
        <dbReference type="ARBA" id="ARBA00023284"/>
    </source>
</evidence>
<keyword evidence="3" id="KW-0560">Oxidoreductase</keyword>
<dbReference type="AlphaFoldDB" id="A0A542E606"/>
<evidence type="ECO:0000256" key="7">
    <source>
        <dbReference type="ARBA" id="ARBA00056930"/>
    </source>
</evidence>
<proteinExistence type="inferred from homology"/>
<gene>
    <name evidence="15" type="ORF">FB458_3907</name>
</gene>
<dbReference type="Proteomes" id="UP000317893">
    <property type="component" value="Unassembled WGS sequence"/>
</dbReference>
<dbReference type="InterPro" id="IPR036249">
    <property type="entry name" value="Thioredoxin-like_sf"/>
</dbReference>
<comment type="similarity">
    <text evidence="8">Belongs to the peroxiredoxin family. AhpE subfamily.</text>
</comment>
<keyword evidence="2" id="KW-0049">Antioxidant</keyword>
<dbReference type="InterPro" id="IPR050455">
    <property type="entry name" value="Tpx_Peroxidase_subfamily"/>
</dbReference>